<reference evidence="2" key="1">
    <citation type="journal article" date="2019" name="Int. J. Syst. Evol. Microbiol.">
        <title>The Global Catalogue of Microorganisms (GCM) 10K type strain sequencing project: providing services to taxonomists for standard genome sequencing and annotation.</title>
        <authorList>
            <consortium name="The Broad Institute Genomics Platform"/>
            <consortium name="The Broad Institute Genome Sequencing Center for Infectious Disease"/>
            <person name="Wu L."/>
            <person name="Ma J."/>
        </authorList>
    </citation>
    <scope>NUCLEOTIDE SEQUENCE [LARGE SCALE GENOMIC DNA]</scope>
    <source>
        <strain evidence="2">KCTC 42281</strain>
    </source>
</reference>
<organism evidence="1 2">
    <name type="scientific">Devosia honganensis</name>
    <dbReference type="NCBI Taxonomy" id="1610527"/>
    <lineage>
        <taxon>Bacteria</taxon>
        <taxon>Pseudomonadati</taxon>
        <taxon>Pseudomonadota</taxon>
        <taxon>Alphaproteobacteria</taxon>
        <taxon>Hyphomicrobiales</taxon>
        <taxon>Devosiaceae</taxon>
        <taxon>Devosia</taxon>
    </lineage>
</organism>
<name>A0ABV7X149_9HYPH</name>
<dbReference type="Proteomes" id="UP001595613">
    <property type="component" value="Unassembled WGS sequence"/>
</dbReference>
<sequence length="129" mass="13995">MTFYGEMQGVASELLTEFGQTGAIRRTVIVPPANNWDEAEEVITDYPVTLAILPMDERRIDGTLILSGDRQALMSRQGLSITPVVGDVLIFNGAFSGNSYTGGEAWTIKKLDTLAPAGVTVMFDAVVRR</sequence>
<dbReference type="EMBL" id="JBHRYD010000004">
    <property type="protein sequence ID" value="MFC3704480.1"/>
    <property type="molecule type" value="Genomic_DNA"/>
</dbReference>
<accession>A0ABV7X149</accession>
<dbReference type="RefSeq" id="WP_380096120.1">
    <property type="nucleotide sequence ID" value="NZ_JBHRYD010000004.1"/>
</dbReference>
<proteinExistence type="predicted"/>
<comment type="caution">
    <text evidence="1">The sequence shown here is derived from an EMBL/GenBank/DDBJ whole genome shotgun (WGS) entry which is preliminary data.</text>
</comment>
<evidence type="ECO:0000313" key="2">
    <source>
        <dbReference type="Proteomes" id="UP001595613"/>
    </source>
</evidence>
<protein>
    <submittedName>
        <fullName evidence="1">Uncharacterized protein</fullName>
    </submittedName>
</protein>
<gene>
    <name evidence="1" type="ORF">ACFOOL_06905</name>
</gene>
<evidence type="ECO:0000313" key="1">
    <source>
        <dbReference type="EMBL" id="MFC3704480.1"/>
    </source>
</evidence>
<keyword evidence="2" id="KW-1185">Reference proteome</keyword>